<organism evidence="1 2">
    <name type="scientific">Secundilactobacillus silagei JCM 19001</name>
    <dbReference type="NCBI Taxonomy" id="1302250"/>
    <lineage>
        <taxon>Bacteria</taxon>
        <taxon>Bacillati</taxon>
        <taxon>Bacillota</taxon>
        <taxon>Bacilli</taxon>
        <taxon>Lactobacillales</taxon>
        <taxon>Lactobacillaceae</taxon>
        <taxon>Secundilactobacillus</taxon>
    </lineage>
</organism>
<evidence type="ECO:0000313" key="2">
    <source>
        <dbReference type="Proteomes" id="UP000198402"/>
    </source>
</evidence>
<reference evidence="1 2" key="1">
    <citation type="submission" date="2015-11" db="EMBL/GenBank/DDBJ databases">
        <title>Draft genome sequences of new species of the genus Lactobacillus isolated from orchardgrass silage.</title>
        <authorList>
            <person name="Tohno M."/>
            <person name="Tanizawa Y."/>
            <person name="Arita M."/>
        </authorList>
    </citation>
    <scope>NUCLEOTIDE SEQUENCE [LARGE SCALE GENOMIC DNA]</scope>
    <source>
        <strain evidence="1 2">IWT126</strain>
    </source>
</reference>
<keyword evidence="2" id="KW-1185">Reference proteome</keyword>
<gene>
    <name evidence="1" type="ORF">IWT126_02286</name>
</gene>
<dbReference type="Proteomes" id="UP000198402">
    <property type="component" value="Unassembled WGS sequence"/>
</dbReference>
<dbReference type="STRING" id="1302250.GCA_001313225_03140"/>
<dbReference type="AlphaFoldDB" id="A0A1Z5ILA0"/>
<protein>
    <submittedName>
        <fullName evidence="1">Uncharacterized protein</fullName>
    </submittedName>
</protein>
<sequence>MIELALNSGYLSDVDYLIKETYTAFVRRTVSNIPNGRELVIRHSDKIKNISEQTI</sequence>
<evidence type="ECO:0000313" key="1">
    <source>
        <dbReference type="EMBL" id="GAX02221.1"/>
    </source>
</evidence>
<proteinExistence type="predicted"/>
<accession>A0A1Z5ILA0</accession>
<dbReference type="EMBL" id="BCMG01000014">
    <property type="protein sequence ID" value="GAX02221.1"/>
    <property type="molecule type" value="Genomic_DNA"/>
</dbReference>
<comment type="caution">
    <text evidence="1">The sequence shown here is derived from an EMBL/GenBank/DDBJ whole genome shotgun (WGS) entry which is preliminary data.</text>
</comment>
<name>A0A1Z5ILA0_9LACO</name>